<evidence type="ECO:0000256" key="1">
    <source>
        <dbReference type="ARBA" id="ARBA00004613"/>
    </source>
</evidence>
<evidence type="ECO:0000256" key="3">
    <source>
        <dbReference type="ARBA" id="ARBA00022525"/>
    </source>
</evidence>
<dbReference type="AlphaFoldDB" id="A0A0G2I5G3"/>
<evidence type="ECO:0000256" key="5">
    <source>
        <dbReference type="ARBA" id="ARBA00023180"/>
    </source>
</evidence>
<feature type="transmembrane region" description="Helical" evidence="6">
    <location>
        <begin position="23"/>
        <end position="41"/>
    </location>
</feature>
<comment type="similarity">
    <text evidence="2">Belongs to the GILT family.</text>
</comment>
<keyword evidence="6" id="KW-1133">Transmembrane helix</keyword>
<proteinExistence type="inferred from homology"/>
<keyword evidence="4" id="KW-0732">Signal</keyword>
<dbReference type="OrthoDB" id="958254at2759"/>
<dbReference type="VEuPathDB" id="FungiDB:EMCG_08702"/>
<reference evidence="8" key="1">
    <citation type="journal article" date="2015" name="PLoS Genet.">
        <title>The dynamic genome and transcriptome of the human fungal pathogen Blastomyces and close relative Emmonsia.</title>
        <authorList>
            <person name="Munoz J.F."/>
            <person name="Gauthier G.M."/>
            <person name="Desjardins C.A."/>
            <person name="Gallo J.E."/>
            <person name="Holder J."/>
            <person name="Sullivan T.D."/>
            <person name="Marty A.J."/>
            <person name="Carmen J.C."/>
            <person name="Chen Z."/>
            <person name="Ding L."/>
            <person name="Gujja S."/>
            <person name="Magrini V."/>
            <person name="Misas E."/>
            <person name="Mitreva M."/>
            <person name="Priest M."/>
            <person name="Saif S."/>
            <person name="Whiston E.A."/>
            <person name="Young S."/>
            <person name="Zeng Q."/>
            <person name="Goldman W.E."/>
            <person name="Mardis E.R."/>
            <person name="Taylor J.W."/>
            <person name="McEwen J.G."/>
            <person name="Clay O.K."/>
            <person name="Klein B.S."/>
            <person name="Cuomo C.A."/>
        </authorList>
    </citation>
    <scope>NUCLEOTIDE SEQUENCE [LARGE SCALE GENOMIC DNA]</scope>
    <source>
        <strain evidence="8">UAMH 3008</strain>
    </source>
</reference>
<accession>A0A0G2I5G3</accession>
<evidence type="ECO:0000313" key="8">
    <source>
        <dbReference type="Proteomes" id="UP000034164"/>
    </source>
</evidence>
<keyword evidence="5" id="KW-0325">Glycoprotein</keyword>
<dbReference type="GO" id="GO:0016671">
    <property type="term" value="F:oxidoreductase activity, acting on a sulfur group of donors, disulfide as acceptor"/>
    <property type="evidence" value="ECO:0007669"/>
    <property type="project" value="InterPro"/>
</dbReference>
<name>A0A0G2I5G3_9EURO</name>
<evidence type="ECO:0000313" key="7">
    <source>
        <dbReference type="EMBL" id="KKZ65470.1"/>
    </source>
</evidence>
<dbReference type="Proteomes" id="UP000034164">
    <property type="component" value="Unassembled WGS sequence"/>
</dbReference>
<keyword evidence="6" id="KW-0812">Transmembrane</keyword>
<dbReference type="InterPro" id="IPR004911">
    <property type="entry name" value="Interferon-induced_GILT"/>
</dbReference>
<comment type="subcellular location">
    <subcellularLocation>
        <location evidence="1">Secreted</location>
    </subcellularLocation>
</comment>
<dbReference type="PANTHER" id="PTHR13234">
    <property type="entry name" value="GAMMA-INTERFERON INDUCIBLE LYSOSOMAL THIOL REDUCTASE GILT"/>
    <property type="match status" value="1"/>
</dbReference>
<evidence type="ECO:0000256" key="2">
    <source>
        <dbReference type="ARBA" id="ARBA00005679"/>
    </source>
</evidence>
<dbReference type="Pfam" id="PF03227">
    <property type="entry name" value="GILT"/>
    <property type="match status" value="1"/>
</dbReference>
<evidence type="ECO:0000256" key="6">
    <source>
        <dbReference type="SAM" id="Phobius"/>
    </source>
</evidence>
<dbReference type="PANTHER" id="PTHR13234:SF8">
    <property type="entry name" value="GAMMA-INTERFERON-INDUCIBLE LYSOSOMAL THIOL REDUCTASE"/>
    <property type="match status" value="1"/>
</dbReference>
<evidence type="ECO:0008006" key="9">
    <source>
        <dbReference type="Google" id="ProtNLM"/>
    </source>
</evidence>
<evidence type="ECO:0000256" key="4">
    <source>
        <dbReference type="ARBA" id="ARBA00022729"/>
    </source>
</evidence>
<dbReference type="GO" id="GO:0005576">
    <property type="term" value="C:extracellular region"/>
    <property type="evidence" value="ECO:0007669"/>
    <property type="project" value="UniProtKB-SubCell"/>
</dbReference>
<organism evidence="7 8">
    <name type="scientific">[Emmonsia] crescens</name>
    <dbReference type="NCBI Taxonomy" id="73230"/>
    <lineage>
        <taxon>Eukaryota</taxon>
        <taxon>Fungi</taxon>
        <taxon>Dikarya</taxon>
        <taxon>Ascomycota</taxon>
        <taxon>Pezizomycotina</taxon>
        <taxon>Eurotiomycetes</taxon>
        <taxon>Eurotiomycetidae</taxon>
        <taxon>Onygenales</taxon>
        <taxon>Ajellomycetaceae</taxon>
        <taxon>Emergomyces</taxon>
    </lineage>
</organism>
<dbReference type="EMBL" id="LCZI01000638">
    <property type="protein sequence ID" value="KKZ65470.1"/>
    <property type="molecule type" value="Genomic_DNA"/>
</dbReference>
<keyword evidence="3" id="KW-0964">Secreted</keyword>
<keyword evidence="6" id="KW-0472">Membrane</keyword>
<protein>
    <recommendedName>
        <fullName evidence="9">Gamma interferon inducible lysosomal thiol reductase GILT</fullName>
    </recommendedName>
</protein>
<comment type="caution">
    <text evidence="7">The sequence shown here is derived from an EMBL/GenBank/DDBJ whole genome shotgun (WGS) entry which is preliminary data.</text>
</comment>
<gene>
    <name evidence="7" type="ORF">EMCG_08702</name>
</gene>
<sequence>MEKHRAGELAPPYSHRDRKILRLFRRLFLLICLSLITYALIHKSHFPYGYIDNVKQASGTVDLASSIRGNNHNNDALVVVDNSNRVHLEAHIMSKCPDAKFCLEELIVPTMVQMHDKVDFRLSFIGSVSNKSSDVSCLHGPDECVGNMIILCAANLPFPPGSTTHNKTPTVRSLGFANCLLASYHKIPERDLVEDCALEHGIDFKALNACASRQVDEDDDKHAGVDEPDKLSGLALLRTDFKRNAALDIKKSCTVRVNEKIWCIRDGNEWKDCQTNGGETSALVDEINRLYNSGS</sequence>